<dbReference type="PANTHER" id="PTHR11188">
    <property type="entry name" value="ARRESTIN DOMAIN CONTAINING PROTEIN"/>
    <property type="match status" value="1"/>
</dbReference>
<dbReference type="Gene3D" id="2.60.40.640">
    <property type="match status" value="2"/>
</dbReference>
<dbReference type="GO" id="GO:0005737">
    <property type="term" value="C:cytoplasm"/>
    <property type="evidence" value="ECO:0007669"/>
    <property type="project" value="TreeGrafter"/>
</dbReference>
<dbReference type="EMBL" id="CAXKWB010016121">
    <property type="protein sequence ID" value="CAL4115511.1"/>
    <property type="molecule type" value="Genomic_DNA"/>
</dbReference>
<dbReference type="GO" id="GO:0015031">
    <property type="term" value="P:protein transport"/>
    <property type="evidence" value="ECO:0007669"/>
    <property type="project" value="TreeGrafter"/>
</dbReference>
<evidence type="ECO:0000313" key="5">
    <source>
        <dbReference type="Proteomes" id="UP001497623"/>
    </source>
</evidence>
<dbReference type="AlphaFoldDB" id="A0AAV2R7Y0"/>
<dbReference type="Pfam" id="PF00339">
    <property type="entry name" value="Arrestin_N"/>
    <property type="match status" value="1"/>
</dbReference>
<evidence type="ECO:0000259" key="3">
    <source>
        <dbReference type="SMART" id="SM01017"/>
    </source>
</evidence>
<evidence type="ECO:0000256" key="2">
    <source>
        <dbReference type="SAM" id="MobiDB-lite"/>
    </source>
</evidence>
<protein>
    <recommendedName>
        <fullName evidence="3">Arrestin C-terminal-like domain-containing protein</fullName>
    </recommendedName>
</protein>
<sequence length="518" mass="55750">MVKLSIIFDNPSKVFFNGQPITGRVQVVLDDHMSARGIEIEFKGYCKVQWTETETVGEGEDKKTISKKFESYEKYYKQEYLVWGDGSNTHELPPGTHTFNFCYTLPTDIPSSFQAEHGKVQHECEAKIDRPWKTDTKKKVIYSVNSIYDLNLDPKAKHPIEKQDHKTLCCWCCKSGPISIVLRIPRSGYVPGESIVINCECDNKSNRKCHGSKARIYQHVVQKASYKNVVKTKKQTRKVAELERGPIMPGDSDTWSNVEFKVPALPPSHLRHCGNIDVYYKFEFKVDPAKTSYDLEAEADLIIGSIPLQEHFMQFTPGMMQPHGPPPGAPPAGYPGAPPPAGYPGAPPPAGYPGAPPPAGYPGAPPPAGYPGAPPPAGYPGAPPPAGYPGAPPPAGYPGAPPPAGYPGAPPPAGYPGAPPPAGYPGGPVWPGFQTYPNMPPPSYSNDMYGKQKYDSDDSDDGEFVPSYVTYNTSSEKSDSGPGFGTGLMVGAAAAAVGGYAAYKITEGDGDKGSEHGD</sequence>
<dbReference type="Proteomes" id="UP001497623">
    <property type="component" value="Unassembled WGS sequence"/>
</dbReference>
<dbReference type="PANTHER" id="PTHR11188:SF176">
    <property type="entry name" value="ARRESTIN DOMAIN-CONTAINING PROTEIN 1"/>
    <property type="match status" value="1"/>
</dbReference>
<proteinExistence type="inferred from homology"/>
<dbReference type="InterPro" id="IPR011022">
    <property type="entry name" value="Arrestin_C-like"/>
</dbReference>
<organism evidence="4 5">
    <name type="scientific">Meganyctiphanes norvegica</name>
    <name type="common">Northern krill</name>
    <name type="synonym">Thysanopoda norvegica</name>
    <dbReference type="NCBI Taxonomy" id="48144"/>
    <lineage>
        <taxon>Eukaryota</taxon>
        <taxon>Metazoa</taxon>
        <taxon>Ecdysozoa</taxon>
        <taxon>Arthropoda</taxon>
        <taxon>Crustacea</taxon>
        <taxon>Multicrustacea</taxon>
        <taxon>Malacostraca</taxon>
        <taxon>Eumalacostraca</taxon>
        <taxon>Eucarida</taxon>
        <taxon>Euphausiacea</taxon>
        <taxon>Euphausiidae</taxon>
        <taxon>Meganyctiphanes</taxon>
    </lineage>
</organism>
<comment type="similarity">
    <text evidence="1">Belongs to the arrestin family.</text>
</comment>
<dbReference type="InterPro" id="IPR014752">
    <property type="entry name" value="Arrestin-like_C"/>
</dbReference>
<dbReference type="SUPFAM" id="SSF81296">
    <property type="entry name" value="E set domains"/>
    <property type="match status" value="2"/>
</dbReference>
<evidence type="ECO:0000256" key="1">
    <source>
        <dbReference type="ARBA" id="ARBA00005298"/>
    </source>
</evidence>
<evidence type="ECO:0000313" key="4">
    <source>
        <dbReference type="EMBL" id="CAL4115511.1"/>
    </source>
</evidence>
<name>A0AAV2R7Y0_MEGNR</name>
<accession>A0AAV2R7Y0</accession>
<dbReference type="InterPro" id="IPR011021">
    <property type="entry name" value="Arrestin-like_N"/>
</dbReference>
<keyword evidence="5" id="KW-1185">Reference proteome</keyword>
<feature type="domain" description="Arrestin C-terminal-like" evidence="3">
    <location>
        <begin position="174"/>
        <end position="308"/>
    </location>
</feature>
<reference evidence="4 5" key="1">
    <citation type="submission" date="2024-05" db="EMBL/GenBank/DDBJ databases">
        <authorList>
            <person name="Wallberg A."/>
        </authorList>
    </citation>
    <scope>NUCLEOTIDE SEQUENCE [LARGE SCALE GENOMIC DNA]</scope>
</reference>
<dbReference type="Pfam" id="PF02752">
    <property type="entry name" value="Arrestin_C"/>
    <property type="match status" value="1"/>
</dbReference>
<dbReference type="InterPro" id="IPR050357">
    <property type="entry name" value="Arrestin_domain-protein"/>
</dbReference>
<comment type="caution">
    <text evidence="4">The sequence shown here is derived from an EMBL/GenBank/DDBJ whole genome shotgun (WGS) entry which is preliminary data.</text>
</comment>
<feature type="region of interest" description="Disordered" evidence="2">
    <location>
        <begin position="316"/>
        <end position="342"/>
    </location>
</feature>
<dbReference type="SMART" id="SM01017">
    <property type="entry name" value="Arrestin_C"/>
    <property type="match status" value="1"/>
</dbReference>
<feature type="compositionally biased region" description="Pro residues" evidence="2">
    <location>
        <begin position="323"/>
        <end position="342"/>
    </location>
</feature>
<gene>
    <name evidence="4" type="ORF">MNOR_LOCUS20670</name>
</gene>
<feature type="non-terminal residue" evidence="4">
    <location>
        <position position="518"/>
    </location>
</feature>
<dbReference type="InterPro" id="IPR014756">
    <property type="entry name" value="Ig_E-set"/>
</dbReference>